<keyword evidence="3" id="KW-1185">Reference proteome</keyword>
<sequence length="341" mass="36503">MNSYKPIEVSQKQRLCGRFTRRQCYIIIGVPVILLSITGIVLLALHLSGTIGYQNHNSASITDMSADDLLSCGNLDPFGDASKMTTYSFDPKLTKAFLFNVVGQGAVTGRIKIFQSATDDPTGMQPANLTVRLVSTDPLARIDGGQDGINFNLQVQSKETFIPPSMFTTSSSSSVIPTSSAGVNATRAANATGPVMPYGCSRFDIELVLPRITTMSVWNFTAPDARVELVASFVNVNGTGKIVVTDRVVVQMLAGDVTMNVGIGSLFRICCFAFVPECGDIIAPTVKIEIKNGTILGIFHDVRNFTTSTQNGDVDVNLRGNYLAQANITASTGNGNVTVRL</sequence>
<proteinExistence type="predicted"/>
<reference evidence="2 3" key="1">
    <citation type="journal article" date="2018" name="New Phytol.">
        <title>Phylogenomics of Endogonaceae and evolution of mycorrhizas within Mucoromycota.</title>
        <authorList>
            <person name="Chang Y."/>
            <person name="Desiro A."/>
            <person name="Na H."/>
            <person name="Sandor L."/>
            <person name="Lipzen A."/>
            <person name="Clum A."/>
            <person name="Barry K."/>
            <person name="Grigoriev I.V."/>
            <person name="Martin F.M."/>
            <person name="Stajich J.E."/>
            <person name="Smith M.E."/>
            <person name="Bonito G."/>
            <person name="Spatafora J.W."/>
        </authorList>
    </citation>
    <scope>NUCLEOTIDE SEQUENCE [LARGE SCALE GENOMIC DNA]</scope>
    <source>
        <strain evidence="2 3">AD002</strain>
    </source>
</reference>
<gene>
    <name evidence="2" type="ORF">BC938DRAFT_477097</name>
</gene>
<evidence type="ECO:0000256" key="1">
    <source>
        <dbReference type="SAM" id="Phobius"/>
    </source>
</evidence>
<keyword evidence="1" id="KW-1133">Transmembrane helix</keyword>
<name>A0A433PC39_9FUNG</name>
<evidence type="ECO:0000313" key="2">
    <source>
        <dbReference type="EMBL" id="RUS15069.1"/>
    </source>
</evidence>
<feature type="transmembrane region" description="Helical" evidence="1">
    <location>
        <begin position="24"/>
        <end position="47"/>
    </location>
</feature>
<dbReference type="Proteomes" id="UP000274822">
    <property type="component" value="Unassembled WGS sequence"/>
</dbReference>
<dbReference type="EMBL" id="RBNJ01026136">
    <property type="protein sequence ID" value="RUS15069.1"/>
    <property type="molecule type" value="Genomic_DNA"/>
</dbReference>
<dbReference type="AlphaFoldDB" id="A0A433PC39"/>
<evidence type="ECO:0008006" key="4">
    <source>
        <dbReference type="Google" id="ProtNLM"/>
    </source>
</evidence>
<comment type="caution">
    <text evidence="2">The sequence shown here is derived from an EMBL/GenBank/DDBJ whole genome shotgun (WGS) entry which is preliminary data.</text>
</comment>
<evidence type="ECO:0000313" key="3">
    <source>
        <dbReference type="Proteomes" id="UP000274822"/>
    </source>
</evidence>
<keyword evidence="1" id="KW-0472">Membrane</keyword>
<accession>A0A433PC39</accession>
<protein>
    <recommendedName>
        <fullName evidence="4">Adhesin domain-containing protein</fullName>
    </recommendedName>
</protein>
<feature type="non-terminal residue" evidence="2">
    <location>
        <position position="341"/>
    </location>
</feature>
<keyword evidence="1" id="KW-0812">Transmembrane</keyword>
<organism evidence="2 3">
    <name type="scientific">Jimgerdemannia flammicorona</name>
    <dbReference type="NCBI Taxonomy" id="994334"/>
    <lineage>
        <taxon>Eukaryota</taxon>
        <taxon>Fungi</taxon>
        <taxon>Fungi incertae sedis</taxon>
        <taxon>Mucoromycota</taxon>
        <taxon>Mucoromycotina</taxon>
        <taxon>Endogonomycetes</taxon>
        <taxon>Endogonales</taxon>
        <taxon>Endogonaceae</taxon>
        <taxon>Jimgerdemannia</taxon>
    </lineage>
</organism>